<gene>
    <name evidence="1" type="ORF">NECAME_05078</name>
</gene>
<dbReference type="KEGG" id="nai:NECAME_05078"/>
<evidence type="ECO:0000313" key="1">
    <source>
        <dbReference type="EMBL" id="ETN69892.1"/>
    </source>
</evidence>
<name>W2SMF0_NECAM</name>
<dbReference type="AlphaFoldDB" id="W2SMF0"/>
<sequence>MCCDPEHRYTCEQALEHPWISGNTAYTTDIHGTVASHLKKSLARRNWRKAYNAAAAIRQLQMLRLSSNSNRISSQRASTSAAFPV</sequence>
<dbReference type="EMBL" id="KI669035">
    <property type="protein sequence ID" value="ETN69892.1"/>
    <property type="molecule type" value="Genomic_DNA"/>
</dbReference>
<dbReference type="OrthoDB" id="40902at2759"/>
<evidence type="ECO:0008006" key="3">
    <source>
        <dbReference type="Google" id="ProtNLM"/>
    </source>
</evidence>
<organism evidence="1 2">
    <name type="scientific">Necator americanus</name>
    <name type="common">Human hookworm</name>
    <dbReference type="NCBI Taxonomy" id="51031"/>
    <lineage>
        <taxon>Eukaryota</taxon>
        <taxon>Metazoa</taxon>
        <taxon>Ecdysozoa</taxon>
        <taxon>Nematoda</taxon>
        <taxon>Chromadorea</taxon>
        <taxon>Rhabditida</taxon>
        <taxon>Rhabditina</taxon>
        <taxon>Rhabditomorpha</taxon>
        <taxon>Strongyloidea</taxon>
        <taxon>Ancylostomatidae</taxon>
        <taxon>Bunostominae</taxon>
        <taxon>Necator</taxon>
    </lineage>
</organism>
<dbReference type="STRING" id="51031.W2SMF0"/>
<dbReference type="Proteomes" id="UP000053676">
    <property type="component" value="Unassembled WGS sequence"/>
</dbReference>
<evidence type="ECO:0000313" key="2">
    <source>
        <dbReference type="Proteomes" id="UP000053676"/>
    </source>
</evidence>
<proteinExistence type="predicted"/>
<keyword evidence="2" id="KW-1185">Reference proteome</keyword>
<dbReference type="Gene3D" id="1.10.510.10">
    <property type="entry name" value="Transferase(Phosphotransferase) domain 1"/>
    <property type="match status" value="1"/>
</dbReference>
<reference evidence="2" key="1">
    <citation type="journal article" date="2014" name="Nat. Genet.">
        <title>Genome of the human hookworm Necator americanus.</title>
        <authorList>
            <person name="Tang Y.T."/>
            <person name="Gao X."/>
            <person name="Rosa B.A."/>
            <person name="Abubucker S."/>
            <person name="Hallsworth-Pepin K."/>
            <person name="Martin J."/>
            <person name="Tyagi R."/>
            <person name="Heizer E."/>
            <person name="Zhang X."/>
            <person name="Bhonagiri-Palsikar V."/>
            <person name="Minx P."/>
            <person name="Warren W.C."/>
            <person name="Wang Q."/>
            <person name="Zhan B."/>
            <person name="Hotez P.J."/>
            <person name="Sternberg P.W."/>
            <person name="Dougall A."/>
            <person name="Gaze S.T."/>
            <person name="Mulvenna J."/>
            <person name="Sotillo J."/>
            <person name="Ranganathan S."/>
            <person name="Rabelo E.M."/>
            <person name="Wilson R.K."/>
            <person name="Felgner P.L."/>
            <person name="Bethony J."/>
            <person name="Hawdon J.M."/>
            <person name="Gasser R.B."/>
            <person name="Loukas A."/>
            <person name="Mitreva M."/>
        </authorList>
    </citation>
    <scope>NUCLEOTIDE SEQUENCE [LARGE SCALE GENOMIC DNA]</scope>
</reference>
<protein>
    <recommendedName>
        <fullName evidence="3">Protein kinase domain-containing protein</fullName>
    </recommendedName>
</protein>
<accession>W2SMF0</accession>